<evidence type="ECO:0008006" key="4">
    <source>
        <dbReference type="Google" id="ProtNLM"/>
    </source>
</evidence>
<protein>
    <recommendedName>
        <fullName evidence="4">WXG100 family type VII secretion target</fullName>
    </recommendedName>
</protein>
<evidence type="ECO:0000256" key="1">
    <source>
        <dbReference type="SAM" id="MobiDB-lite"/>
    </source>
</evidence>
<feature type="compositionally biased region" description="Gly residues" evidence="1">
    <location>
        <begin position="113"/>
        <end position="127"/>
    </location>
</feature>
<keyword evidence="3" id="KW-1185">Reference proteome</keyword>
<dbReference type="EMBL" id="BMVN01000032">
    <property type="protein sequence ID" value="GHA52977.1"/>
    <property type="molecule type" value="Genomic_DNA"/>
</dbReference>
<dbReference type="RefSeq" id="WP_189892251.1">
    <property type="nucleotide sequence ID" value="NZ_BMVN01000032.1"/>
</dbReference>
<sequence length="127" mass="13465">MARSGADPEQLRANLRSWSQKGDAFHDCEKTLETIKQAVLGALDQRGGDSVHGGDPVSGAVRRMWEDNLNLLQDIVSSTALLIEDTRTAFSNMTEGLSRIDEATRHAAKHLAGGTGGGLPGGSGHRS</sequence>
<organism evidence="2 3">
    <name type="scientific">Streptomyces canarius</name>
    <dbReference type="NCBI Taxonomy" id="285453"/>
    <lineage>
        <taxon>Bacteria</taxon>
        <taxon>Bacillati</taxon>
        <taxon>Actinomycetota</taxon>
        <taxon>Actinomycetes</taxon>
        <taxon>Kitasatosporales</taxon>
        <taxon>Streptomycetaceae</taxon>
        <taxon>Streptomyces</taxon>
    </lineage>
</organism>
<accession>A0ABQ3D286</accession>
<evidence type="ECO:0000313" key="2">
    <source>
        <dbReference type="EMBL" id="GHA52977.1"/>
    </source>
</evidence>
<feature type="region of interest" description="Disordered" evidence="1">
    <location>
        <begin position="106"/>
        <end position="127"/>
    </location>
</feature>
<evidence type="ECO:0000313" key="3">
    <source>
        <dbReference type="Proteomes" id="UP000653644"/>
    </source>
</evidence>
<name>A0ABQ3D286_9ACTN</name>
<dbReference type="Proteomes" id="UP000653644">
    <property type="component" value="Unassembled WGS sequence"/>
</dbReference>
<proteinExistence type="predicted"/>
<comment type="caution">
    <text evidence="2">The sequence shown here is derived from an EMBL/GenBank/DDBJ whole genome shotgun (WGS) entry which is preliminary data.</text>
</comment>
<gene>
    <name evidence="2" type="ORF">GCM10010345_67170</name>
</gene>
<reference evidence="3" key="1">
    <citation type="journal article" date="2019" name="Int. J. Syst. Evol. Microbiol.">
        <title>The Global Catalogue of Microorganisms (GCM) 10K type strain sequencing project: providing services to taxonomists for standard genome sequencing and annotation.</title>
        <authorList>
            <consortium name="The Broad Institute Genomics Platform"/>
            <consortium name="The Broad Institute Genome Sequencing Center for Infectious Disease"/>
            <person name="Wu L."/>
            <person name="Ma J."/>
        </authorList>
    </citation>
    <scope>NUCLEOTIDE SEQUENCE [LARGE SCALE GENOMIC DNA]</scope>
    <source>
        <strain evidence="3">JCM 4733</strain>
    </source>
</reference>